<proteinExistence type="inferred from homology"/>
<evidence type="ECO:0000256" key="1">
    <source>
        <dbReference type="ARBA" id="ARBA00004123"/>
    </source>
</evidence>
<name>A0AAD7CIX5_9AGAR</name>
<feature type="region of interest" description="Disordered" evidence="9">
    <location>
        <begin position="17"/>
        <end position="46"/>
    </location>
</feature>
<dbReference type="GO" id="GO:0016592">
    <property type="term" value="C:mediator complex"/>
    <property type="evidence" value="ECO:0007669"/>
    <property type="project" value="InterPro"/>
</dbReference>
<feature type="region of interest" description="Disordered" evidence="9">
    <location>
        <begin position="180"/>
        <end position="374"/>
    </location>
</feature>
<evidence type="ECO:0000256" key="8">
    <source>
        <dbReference type="ARBA" id="ARBA00032018"/>
    </source>
</evidence>
<feature type="compositionally biased region" description="Low complexity" evidence="9">
    <location>
        <begin position="75"/>
        <end position="84"/>
    </location>
</feature>
<comment type="similarity">
    <text evidence="2">Belongs to the Mediator complex subunit 19 family.</text>
</comment>
<evidence type="ECO:0000256" key="9">
    <source>
        <dbReference type="SAM" id="MobiDB-lite"/>
    </source>
</evidence>
<evidence type="ECO:0000256" key="7">
    <source>
        <dbReference type="ARBA" id="ARBA00023242"/>
    </source>
</evidence>
<accession>A0AAD7CIX5</accession>
<dbReference type="InterPro" id="IPR013942">
    <property type="entry name" value="Mediator_Med19_fun"/>
</dbReference>
<gene>
    <name evidence="10" type="ORF">FB45DRAFT_887266</name>
</gene>
<evidence type="ECO:0000313" key="11">
    <source>
        <dbReference type="Proteomes" id="UP001221142"/>
    </source>
</evidence>
<keyword evidence="7" id="KW-0539">Nucleus</keyword>
<comment type="subcellular location">
    <subcellularLocation>
        <location evidence="1">Nucleus</location>
    </subcellularLocation>
</comment>
<dbReference type="AlphaFoldDB" id="A0AAD7CIX5"/>
<dbReference type="GO" id="GO:0003712">
    <property type="term" value="F:transcription coregulator activity"/>
    <property type="evidence" value="ECO:0007669"/>
    <property type="project" value="InterPro"/>
</dbReference>
<feature type="compositionally biased region" description="Basic and acidic residues" evidence="9">
    <location>
        <begin position="303"/>
        <end position="313"/>
    </location>
</feature>
<evidence type="ECO:0000256" key="5">
    <source>
        <dbReference type="ARBA" id="ARBA00023159"/>
    </source>
</evidence>
<dbReference type="GO" id="GO:0070847">
    <property type="term" value="C:core mediator complex"/>
    <property type="evidence" value="ECO:0007669"/>
    <property type="project" value="TreeGrafter"/>
</dbReference>
<dbReference type="GO" id="GO:0006357">
    <property type="term" value="P:regulation of transcription by RNA polymerase II"/>
    <property type="evidence" value="ECO:0007669"/>
    <property type="project" value="InterPro"/>
</dbReference>
<sequence length="374" mass="39430">MLYKQAGKRLSLARSCSMNAEAGPSSPPLYLKPNGPPQLPPRLASTHDLLARFRLLPAYDKYVRPPPDEPPEPQPAATATTATAKGKAREPNNHPSPAPQTPGGEQDPDDDDPAAAKGEKKKNKNSYKHLIKGIPGKHSMKKDDYLAGIMAAPPKQRMQIVPFDAKTQREAFAVSLDGLKGWNPSVLVPESAQAREDRKKRKELKRLAKAQLHAAQAAAGVAGSPAPTSASATGPGTPRQSVGTPRPSVGTPRPGSTRPSLPPVVVPTHAPQRTGTGTPTSAHPRTTTPHPLSATPLSAGGERGIKREREREGPVAPANGQNGVQTSAPTPVIAAARAGIPGARPRPVKKQRLDMQGQARDMSAIQQQPTPQGV</sequence>
<keyword evidence="5" id="KW-0010">Activator</keyword>
<feature type="compositionally biased region" description="Polar residues" evidence="9">
    <location>
        <begin position="271"/>
        <end position="290"/>
    </location>
</feature>
<feature type="compositionally biased region" description="Low complexity" evidence="9">
    <location>
        <begin position="214"/>
        <end position="238"/>
    </location>
</feature>
<reference evidence="10" key="1">
    <citation type="submission" date="2023-03" db="EMBL/GenBank/DDBJ databases">
        <title>Massive genome expansion in bonnet fungi (Mycena s.s.) driven by repeated elements and novel gene families across ecological guilds.</title>
        <authorList>
            <consortium name="Lawrence Berkeley National Laboratory"/>
            <person name="Harder C.B."/>
            <person name="Miyauchi S."/>
            <person name="Viragh M."/>
            <person name="Kuo A."/>
            <person name="Thoen E."/>
            <person name="Andreopoulos B."/>
            <person name="Lu D."/>
            <person name="Skrede I."/>
            <person name="Drula E."/>
            <person name="Henrissat B."/>
            <person name="Morin E."/>
            <person name="Kohler A."/>
            <person name="Barry K."/>
            <person name="LaButti K."/>
            <person name="Morin E."/>
            <person name="Salamov A."/>
            <person name="Lipzen A."/>
            <person name="Mereny Z."/>
            <person name="Hegedus B."/>
            <person name="Baldrian P."/>
            <person name="Stursova M."/>
            <person name="Weitz H."/>
            <person name="Taylor A."/>
            <person name="Grigoriev I.V."/>
            <person name="Nagy L.G."/>
            <person name="Martin F."/>
            <person name="Kauserud H."/>
        </authorList>
    </citation>
    <scope>NUCLEOTIDE SEQUENCE</scope>
    <source>
        <strain evidence="10">9284</strain>
    </source>
</reference>
<evidence type="ECO:0000256" key="6">
    <source>
        <dbReference type="ARBA" id="ARBA00023163"/>
    </source>
</evidence>
<evidence type="ECO:0000313" key="10">
    <source>
        <dbReference type="EMBL" id="KAJ7650206.1"/>
    </source>
</evidence>
<feature type="compositionally biased region" description="Basic residues" evidence="9">
    <location>
        <begin position="119"/>
        <end position="131"/>
    </location>
</feature>
<organism evidence="10 11">
    <name type="scientific">Roridomyces roridus</name>
    <dbReference type="NCBI Taxonomy" id="1738132"/>
    <lineage>
        <taxon>Eukaryota</taxon>
        <taxon>Fungi</taxon>
        <taxon>Dikarya</taxon>
        <taxon>Basidiomycota</taxon>
        <taxon>Agaricomycotina</taxon>
        <taxon>Agaricomycetes</taxon>
        <taxon>Agaricomycetidae</taxon>
        <taxon>Agaricales</taxon>
        <taxon>Marasmiineae</taxon>
        <taxon>Mycenaceae</taxon>
        <taxon>Roridomyces</taxon>
    </lineage>
</organism>
<feature type="compositionally biased region" description="Polar residues" evidence="9">
    <location>
        <begin position="319"/>
        <end position="329"/>
    </location>
</feature>
<comment type="caution">
    <text evidence="10">The sequence shown here is derived from an EMBL/GenBank/DDBJ whole genome shotgun (WGS) entry which is preliminary data.</text>
</comment>
<evidence type="ECO:0000256" key="3">
    <source>
        <dbReference type="ARBA" id="ARBA00019615"/>
    </source>
</evidence>
<feature type="compositionally biased region" description="Low complexity" evidence="9">
    <location>
        <begin position="331"/>
        <end position="345"/>
    </location>
</feature>
<dbReference type="PANTHER" id="PTHR28270:SF1">
    <property type="entry name" value="MEDIATOR OF RNA POLYMERASE II TRANSCRIPTION SUBUNIT 19"/>
    <property type="match status" value="1"/>
</dbReference>
<feature type="compositionally biased region" description="Basic residues" evidence="9">
    <location>
        <begin position="198"/>
        <end position="208"/>
    </location>
</feature>
<evidence type="ECO:0000256" key="2">
    <source>
        <dbReference type="ARBA" id="ARBA00009259"/>
    </source>
</evidence>
<dbReference type="EMBL" id="JARKIF010000001">
    <property type="protein sequence ID" value="KAJ7650206.1"/>
    <property type="molecule type" value="Genomic_DNA"/>
</dbReference>
<dbReference type="PANTHER" id="PTHR28270">
    <property type="entry name" value="MEDIATOR OF RNA POLYMERASE II TRANSCRIPTION SUBUNIT 19"/>
    <property type="match status" value="1"/>
</dbReference>
<evidence type="ECO:0000256" key="4">
    <source>
        <dbReference type="ARBA" id="ARBA00023015"/>
    </source>
</evidence>
<keyword evidence="11" id="KW-1185">Reference proteome</keyword>
<keyword evidence="6" id="KW-0804">Transcription</keyword>
<feature type="compositionally biased region" description="Polar residues" evidence="9">
    <location>
        <begin position="364"/>
        <end position="374"/>
    </location>
</feature>
<dbReference type="Proteomes" id="UP001221142">
    <property type="component" value="Unassembled WGS sequence"/>
</dbReference>
<keyword evidence="4" id="KW-0805">Transcription regulation</keyword>
<feature type="region of interest" description="Disordered" evidence="9">
    <location>
        <begin position="61"/>
        <end position="141"/>
    </location>
</feature>
<protein>
    <recommendedName>
        <fullName evidence="3">Mediator of RNA polymerase II transcription subunit 19</fullName>
    </recommendedName>
    <alternativeName>
        <fullName evidence="8">Mediator complex subunit 19</fullName>
    </alternativeName>
</protein>